<evidence type="ECO:0000259" key="7">
    <source>
        <dbReference type="Pfam" id="PF07005"/>
    </source>
</evidence>
<dbReference type="EMBL" id="NMVO01000001">
    <property type="protein sequence ID" value="OYO17447.1"/>
    <property type="molecule type" value="Genomic_DNA"/>
</dbReference>
<name>A0A255GNQ8_9ACTN</name>
<dbReference type="InterPro" id="IPR037051">
    <property type="entry name" value="4-carb_acid_sugar_kinase_N_sf"/>
</dbReference>
<dbReference type="Gene3D" id="3.40.50.10840">
    <property type="entry name" value="Putative sugar-binding, N-terminal domain"/>
    <property type="match status" value="1"/>
</dbReference>
<dbReference type="Proteomes" id="UP000215896">
    <property type="component" value="Unassembled WGS sequence"/>
</dbReference>
<evidence type="ECO:0000256" key="6">
    <source>
        <dbReference type="ARBA" id="ARBA00023277"/>
    </source>
</evidence>
<dbReference type="AlphaFoldDB" id="A0A255GNQ8"/>
<dbReference type="OrthoDB" id="153193at2"/>
<keyword evidence="10" id="KW-1185">Reference proteome</keyword>
<keyword evidence="2" id="KW-0808">Transferase</keyword>
<dbReference type="GO" id="GO:0016301">
    <property type="term" value="F:kinase activity"/>
    <property type="evidence" value="ECO:0007669"/>
    <property type="project" value="UniProtKB-KW"/>
</dbReference>
<keyword evidence="5" id="KW-0067">ATP-binding</keyword>
<evidence type="ECO:0000256" key="4">
    <source>
        <dbReference type="ARBA" id="ARBA00022777"/>
    </source>
</evidence>
<gene>
    <name evidence="9" type="ORF">CGZ94_00615</name>
</gene>
<keyword evidence="3" id="KW-0547">Nucleotide-binding</keyword>
<evidence type="ECO:0000256" key="3">
    <source>
        <dbReference type="ARBA" id="ARBA00022741"/>
    </source>
</evidence>
<dbReference type="Pfam" id="PF17042">
    <property type="entry name" value="NBD_C"/>
    <property type="match status" value="1"/>
</dbReference>
<dbReference type="Gene3D" id="3.40.980.20">
    <property type="entry name" value="Four-carbon acid sugar kinase, nucleotide binding domain"/>
    <property type="match status" value="1"/>
</dbReference>
<dbReference type="SUPFAM" id="SSF142764">
    <property type="entry name" value="YgbK-like"/>
    <property type="match status" value="1"/>
</dbReference>
<protein>
    <recommendedName>
        <fullName evidence="11">Four-carbon acid sugar kinase family protein</fullName>
    </recommendedName>
</protein>
<evidence type="ECO:0000313" key="9">
    <source>
        <dbReference type="EMBL" id="OYO17447.1"/>
    </source>
</evidence>
<dbReference type="GO" id="GO:0005524">
    <property type="term" value="F:ATP binding"/>
    <property type="evidence" value="ECO:0007669"/>
    <property type="project" value="UniProtKB-KW"/>
</dbReference>
<comment type="caution">
    <text evidence="9">The sequence shown here is derived from an EMBL/GenBank/DDBJ whole genome shotgun (WGS) entry which is preliminary data.</text>
</comment>
<reference evidence="9 10" key="1">
    <citation type="submission" date="2017-07" db="EMBL/GenBank/DDBJ databases">
        <title>Draft whole genome sequences of clinical Proprionibacteriaceae strains.</title>
        <authorList>
            <person name="Bernier A.-M."/>
            <person name="Bernard K."/>
            <person name="Domingo M.-C."/>
        </authorList>
    </citation>
    <scope>NUCLEOTIDE SEQUENCE [LARGE SCALE GENOMIC DNA]</scope>
    <source>
        <strain evidence="9 10">NML 030167</strain>
    </source>
</reference>
<evidence type="ECO:0000313" key="10">
    <source>
        <dbReference type="Proteomes" id="UP000215896"/>
    </source>
</evidence>
<dbReference type="RefSeq" id="WP_094404304.1">
    <property type="nucleotide sequence ID" value="NZ_NMVO01000001.1"/>
</dbReference>
<sequence length="507" mass="53636">MTSDAAGSPDLTVILDAVPGPVPEEGRRAEIRRLRAEQGRRTVALDDDPTGSQSVHGVEVVTVLERSEYAAALAEPGATAFLLTNSRSLARNVAMTLNERLGTGLFSLAAEGGWPLDLVSRSDSTLRGHILTEVTALDRARREVTGNGFDGVLLVPAYLEAGRFTAGDVHWAMVGGEAVPVGETEFAKDRTFGYRSSDLKELLAELSAGELAGDRVRSLSLELIRGGGVAAVADALRAAIGTATADGPTWFVVNATDYADLETVALAQQQVQAEGASFLARSGPSYVRALSGIEPRTVLTAADIWPEGRRDDGHGLLVVGSHVGMTTRQLDRARARGRLVEVELSVPDLLGKEADTHLASTISLVTRSLTHSDVLLLTSRELVAVDDPEDSLAIARKVSQAIVEVVKQVRDARPAWVVAKGGITSHDVAVRGLGIRRGLVLGQLFEGMVSVVRALDAPPEVVGVPYVVFAGNVGDEYALAKVLDRFAAERPRSDADAGNDAQEGNAR</sequence>
<organism evidence="9 10">
    <name type="scientific">Enemella evansiae</name>
    <dbReference type="NCBI Taxonomy" id="2016499"/>
    <lineage>
        <taxon>Bacteria</taxon>
        <taxon>Bacillati</taxon>
        <taxon>Actinomycetota</taxon>
        <taxon>Actinomycetes</taxon>
        <taxon>Propionibacteriales</taxon>
        <taxon>Propionibacteriaceae</taxon>
        <taxon>Enemella</taxon>
    </lineage>
</organism>
<evidence type="ECO:0000256" key="5">
    <source>
        <dbReference type="ARBA" id="ARBA00022840"/>
    </source>
</evidence>
<evidence type="ECO:0008006" key="11">
    <source>
        <dbReference type="Google" id="ProtNLM"/>
    </source>
</evidence>
<evidence type="ECO:0000256" key="1">
    <source>
        <dbReference type="ARBA" id="ARBA00005715"/>
    </source>
</evidence>
<dbReference type="InterPro" id="IPR042213">
    <property type="entry name" value="NBD_C_sf"/>
</dbReference>
<proteinExistence type="inferred from homology"/>
<keyword evidence="4" id="KW-0418">Kinase</keyword>
<evidence type="ECO:0000259" key="8">
    <source>
        <dbReference type="Pfam" id="PF17042"/>
    </source>
</evidence>
<dbReference type="InterPro" id="IPR031475">
    <property type="entry name" value="NBD_C"/>
</dbReference>
<dbReference type="Pfam" id="PF07005">
    <property type="entry name" value="SBD_N"/>
    <property type="match status" value="1"/>
</dbReference>
<keyword evidence="6" id="KW-0119">Carbohydrate metabolism</keyword>
<accession>A0A255GNQ8</accession>
<dbReference type="InterPro" id="IPR010737">
    <property type="entry name" value="4-carb_acid_sugar_kinase_N"/>
</dbReference>
<feature type="domain" description="Four-carbon acid sugar kinase nucleotide binding" evidence="8">
    <location>
        <begin position="316"/>
        <end position="479"/>
    </location>
</feature>
<evidence type="ECO:0000256" key="2">
    <source>
        <dbReference type="ARBA" id="ARBA00022679"/>
    </source>
</evidence>
<comment type="similarity">
    <text evidence="1">Belongs to the four-carbon acid sugar kinase family.</text>
</comment>
<feature type="domain" description="Four-carbon acid sugar kinase N-terminal" evidence="7">
    <location>
        <begin position="43"/>
        <end position="290"/>
    </location>
</feature>